<proteinExistence type="predicted"/>
<gene>
    <name evidence="2" type="ORF">HNY73_007329</name>
</gene>
<dbReference type="PANTHER" id="PTHR31511">
    <property type="entry name" value="PROTEIN CBG23764"/>
    <property type="match status" value="1"/>
</dbReference>
<accession>A0A8T0FIN2</accession>
<evidence type="ECO:0000313" key="3">
    <source>
        <dbReference type="Proteomes" id="UP000807504"/>
    </source>
</evidence>
<feature type="compositionally biased region" description="Basic residues" evidence="1">
    <location>
        <begin position="506"/>
        <end position="526"/>
    </location>
</feature>
<protein>
    <submittedName>
        <fullName evidence="2">Uncharacterized protein</fullName>
    </submittedName>
</protein>
<evidence type="ECO:0000256" key="1">
    <source>
        <dbReference type="SAM" id="MobiDB-lite"/>
    </source>
</evidence>
<keyword evidence="3" id="KW-1185">Reference proteome</keyword>
<reference evidence="2" key="2">
    <citation type="submission" date="2020-06" db="EMBL/GenBank/DDBJ databases">
        <authorList>
            <person name="Sheffer M."/>
        </authorList>
    </citation>
    <scope>NUCLEOTIDE SEQUENCE</scope>
</reference>
<dbReference type="PANTHER" id="PTHR31511:SF12">
    <property type="entry name" value="RHO TERMINATION FACTOR N-TERMINAL DOMAIN-CONTAINING PROTEIN"/>
    <property type="match status" value="1"/>
</dbReference>
<reference evidence="2" key="1">
    <citation type="journal article" date="2020" name="bioRxiv">
        <title>Chromosome-level reference genome of the European wasp spider Argiope bruennichi: a resource for studies on range expansion and evolutionary adaptation.</title>
        <authorList>
            <person name="Sheffer M.M."/>
            <person name="Hoppe A."/>
            <person name="Krehenwinkel H."/>
            <person name="Uhl G."/>
            <person name="Kuss A.W."/>
            <person name="Jensen L."/>
            <person name="Jensen C."/>
            <person name="Gillespie R.G."/>
            <person name="Hoff K.J."/>
            <person name="Prost S."/>
        </authorList>
    </citation>
    <scope>NUCLEOTIDE SEQUENCE</scope>
</reference>
<name>A0A8T0FIN2_ARGBR</name>
<feature type="region of interest" description="Disordered" evidence="1">
    <location>
        <begin position="477"/>
        <end position="547"/>
    </location>
</feature>
<sequence length="547" mass="63856">MKRRKDVKSTADEFTEGGKFCYGIRFDVKEYLPSHNPTGTACKYNISRDCVRREITKHAPGYRVSKKEVETVTREAEKWLAQLHYLSSLAMKHRKGRRLIQSDFKTGMRMLRLGKVFIHKRVGRVEEPEIEFVQGLPEGFENCVLIVLDDLIHQLDPRVSELFTVVLHHQNFDSVKKLKETQLPDKESFYNVLNNTAISEEEYEHAQLVYKLAQLVFKKFRCKTLADYLELYQNVDTIMLAEVFTSFRRMAMQYYELDPVHFVTSAELTWNAGFTKVELQLLSNVNDYIWFESQMRGGICFLGKRYERANNPYISETYDDTKPRKYFIVANSPNYMIMACLSDLVYFVTSAELAWNAGLKFPKAELQLLNNVNDYIWFESQMRGGICFLGKRYEKANNPYIPETYDSSKVHKYILALDANNLSLRLCHDQPLPTAINMMSGYPDISTPRGYLDVSTIMVLTPVEKQKLYRERRRLNAEKEEENKRKDHERGRKRLPIKEISARAQRAQRKYWRTAQRKCRQNKARKIAASETPCTISDVNSGTSAKK</sequence>
<organism evidence="2 3">
    <name type="scientific">Argiope bruennichi</name>
    <name type="common">Wasp spider</name>
    <name type="synonym">Aranea bruennichi</name>
    <dbReference type="NCBI Taxonomy" id="94029"/>
    <lineage>
        <taxon>Eukaryota</taxon>
        <taxon>Metazoa</taxon>
        <taxon>Ecdysozoa</taxon>
        <taxon>Arthropoda</taxon>
        <taxon>Chelicerata</taxon>
        <taxon>Arachnida</taxon>
        <taxon>Araneae</taxon>
        <taxon>Araneomorphae</taxon>
        <taxon>Entelegynae</taxon>
        <taxon>Araneoidea</taxon>
        <taxon>Araneidae</taxon>
        <taxon>Argiope</taxon>
    </lineage>
</organism>
<dbReference type="AlphaFoldDB" id="A0A8T0FIN2"/>
<dbReference type="EMBL" id="JABXBU010000012">
    <property type="protein sequence ID" value="KAF8789389.1"/>
    <property type="molecule type" value="Genomic_DNA"/>
</dbReference>
<evidence type="ECO:0000313" key="2">
    <source>
        <dbReference type="EMBL" id="KAF8789389.1"/>
    </source>
</evidence>
<feature type="compositionally biased region" description="Polar residues" evidence="1">
    <location>
        <begin position="532"/>
        <end position="547"/>
    </location>
</feature>
<feature type="compositionally biased region" description="Basic and acidic residues" evidence="1">
    <location>
        <begin position="477"/>
        <end position="501"/>
    </location>
</feature>
<dbReference type="Proteomes" id="UP000807504">
    <property type="component" value="Unassembled WGS sequence"/>
</dbReference>
<comment type="caution">
    <text evidence="2">The sequence shown here is derived from an EMBL/GenBank/DDBJ whole genome shotgun (WGS) entry which is preliminary data.</text>
</comment>